<evidence type="ECO:0000313" key="2">
    <source>
        <dbReference type="Proteomes" id="UP000019050"/>
    </source>
</evidence>
<comment type="caution">
    <text evidence="1">The sequence shown here is derived from an EMBL/GenBank/DDBJ whole genome shotgun (WGS) entry which is preliminary data.</text>
</comment>
<dbReference type="OrthoDB" id="9894411at2"/>
<name>W1Q6A5_ABIDE</name>
<dbReference type="STRING" id="592010.GCWU000182_000683"/>
<protein>
    <submittedName>
        <fullName evidence="1">Uncharacterized protein</fullName>
    </submittedName>
</protein>
<evidence type="ECO:0000313" key="1">
    <source>
        <dbReference type="EMBL" id="ESK65949.1"/>
    </source>
</evidence>
<dbReference type="RefSeq" id="WP_023391334.1">
    <property type="nucleotide sequence ID" value="NZ_KI535340.1"/>
</dbReference>
<dbReference type="AlphaFoldDB" id="W1Q6A5"/>
<gene>
    <name evidence="1" type="ORF">GCWU000182_000683</name>
</gene>
<accession>W1Q6A5</accession>
<organism evidence="1 2">
    <name type="scientific">Abiotrophia defectiva ATCC 49176</name>
    <dbReference type="NCBI Taxonomy" id="592010"/>
    <lineage>
        <taxon>Bacteria</taxon>
        <taxon>Bacillati</taxon>
        <taxon>Bacillota</taxon>
        <taxon>Bacilli</taxon>
        <taxon>Lactobacillales</taxon>
        <taxon>Aerococcaceae</taxon>
        <taxon>Abiotrophia</taxon>
    </lineage>
</organism>
<proteinExistence type="predicted"/>
<reference evidence="1" key="1">
    <citation type="submission" date="2013-06" db="EMBL/GenBank/DDBJ databases">
        <authorList>
            <person name="Weinstock G."/>
            <person name="Sodergren E."/>
            <person name="Clifton S."/>
            <person name="Fulton L."/>
            <person name="Fulton B."/>
            <person name="Courtney L."/>
            <person name="Fronick C."/>
            <person name="Harrison M."/>
            <person name="Strong C."/>
            <person name="Farmer C."/>
            <person name="Delahaunty K."/>
            <person name="Markovic C."/>
            <person name="Hall O."/>
            <person name="Minx P."/>
            <person name="Tomlinson C."/>
            <person name="Mitreva M."/>
            <person name="Nelson J."/>
            <person name="Hou S."/>
            <person name="Wollam A."/>
            <person name="Pepin K.H."/>
            <person name="Johnson M."/>
            <person name="Bhonagiri V."/>
            <person name="Nash W.E."/>
            <person name="Warren W."/>
            <person name="Chinwalla A."/>
            <person name="Mardis E.R."/>
            <person name="Wilson R.K."/>
        </authorList>
    </citation>
    <scope>NUCLEOTIDE SEQUENCE [LARGE SCALE GENOMIC DNA]</scope>
    <source>
        <strain evidence="1">ATCC 49176</strain>
    </source>
</reference>
<dbReference type="GeneID" id="84816773"/>
<keyword evidence="2" id="KW-1185">Reference proteome</keyword>
<dbReference type="HOGENOM" id="CLU_3094343_0_0_9"/>
<sequence>MDAHYKIPEDILGLVEGLPYQQAVKAVAALEIIEREGLTPAVIEKWGRGKG</sequence>
<dbReference type="EMBL" id="ACIN03000004">
    <property type="protein sequence ID" value="ESK65949.1"/>
    <property type="molecule type" value="Genomic_DNA"/>
</dbReference>
<dbReference type="Proteomes" id="UP000019050">
    <property type="component" value="Unassembled WGS sequence"/>
</dbReference>